<dbReference type="AlphaFoldDB" id="A0A4U1L102"/>
<dbReference type="OrthoDB" id="7595324at2"/>
<dbReference type="CDD" id="cd05483">
    <property type="entry name" value="retropepsin_like_bacteria"/>
    <property type="match status" value="1"/>
</dbReference>
<reference evidence="2 3" key="1">
    <citation type="submission" date="2019-04" db="EMBL/GenBank/DDBJ databases">
        <authorList>
            <person name="Yang Y."/>
            <person name="Wei D."/>
        </authorList>
    </citation>
    <scope>NUCLEOTIDE SEQUENCE [LARGE SCALE GENOMIC DNA]</scope>
    <source>
        <strain evidence="2 3">L-1-4w-11</strain>
    </source>
</reference>
<keyword evidence="2" id="KW-0378">Hydrolase</keyword>
<dbReference type="InterPro" id="IPR011969">
    <property type="entry name" value="Clan_AA_Asp_peptidase_C"/>
</dbReference>
<organism evidence="2 3">
    <name type="scientific">Sphingomonas baiyangensis</name>
    <dbReference type="NCBI Taxonomy" id="2572576"/>
    <lineage>
        <taxon>Bacteria</taxon>
        <taxon>Pseudomonadati</taxon>
        <taxon>Pseudomonadota</taxon>
        <taxon>Alphaproteobacteria</taxon>
        <taxon>Sphingomonadales</taxon>
        <taxon>Sphingomonadaceae</taxon>
        <taxon>Sphingomonas</taxon>
    </lineage>
</organism>
<dbReference type="EMBL" id="SWKR01000002">
    <property type="protein sequence ID" value="TKD50449.1"/>
    <property type="molecule type" value="Genomic_DNA"/>
</dbReference>
<evidence type="ECO:0000313" key="3">
    <source>
        <dbReference type="Proteomes" id="UP000309138"/>
    </source>
</evidence>
<dbReference type="NCBIfam" id="TIGR02281">
    <property type="entry name" value="clan_AA_DTGA"/>
    <property type="match status" value="1"/>
</dbReference>
<dbReference type="GO" id="GO:0006508">
    <property type="term" value="P:proteolysis"/>
    <property type="evidence" value="ECO:0007669"/>
    <property type="project" value="UniProtKB-KW"/>
</dbReference>
<sequence length="201" mass="21221">MSGDDMVRLLMGVGVLVLALSALSLRRMSFGMIVRSVLGWVAIIAIVYAAVLHRDAIEAVLTDLGDRAGLSDQEMVGDTVRIRQSPNGHFYARVTINGVEQRMLVDSGATITALSEATARAAGIDTSGGFPVLLTTANGTIAAQRGIAERVTVGSLATEDLPVVVSANFGDVNVIGMNFLSRLGSWRVEGRTLILEPPTAR</sequence>
<dbReference type="InterPro" id="IPR021109">
    <property type="entry name" value="Peptidase_aspartic_dom_sf"/>
</dbReference>
<keyword evidence="2" id="KW-0645">Protease</keyword>
<dbReference type="RefSeq" id="WP_136942389.1">
    <property type="nucleotide sequence ID" value="NZ_SWKR01000002.1"/>
</dbReference>
<evidence type="ECO:0000313" key="2">
    <source>
        <dbReference type="EMBL" id="TKD50449.1"/>
    </source>
</evidence>
<keyword evidence="1" id="KW-0472">Membrane</keyword>
<dbReference type="InterPro" id="IPR034122">
    <property type="entry name" value="Retropepsin-like_bacterial"/>
</dbReference>
<keyword evidence="3" id="KW-1185">Reference proteome</keyword>
<name>A0A4U1L102_9SPHN</name>
<evidence type="ECO:0000256" key="1">
    <source>
        <dbReference type="SAM" id="Phobius"/>
    </source>
</evidence>
<proteinExistence type="predicted"/>
<accession>A0A4U1L102</accession>
<comment type="caution">
    <text evidence="2">The sequence shown here is derived from an EMBL/GenBank/DDBJ whole genome shotgun (WGS) entry which is preliminary data.</text>
</comment>
<keyword evidence="1" id="KW-0812">Transmembrane</keyword>
<protein>
    <submittedName>
        <fullName evidence="2">TIGR02281 family clan AA aspartic protease</fullName>
        <ecNumber evidence="2">3.4.23.-</ecNumber>
    </submittedName>
</protein>
<dbReference type="Gene3D" id="2.40.70.10">
    <property type="entry name" value="Acid Proteases"/>
    <property type="match status" value="1"/>
</dbReference>
<dbReference type="EC" id="3.4.23.-" evidence="2"/>
<keyword evidence="1" id="KW-1133">Transmembrane helix</keyword>
<feature type="transmembrane region" description="Helical" evidence="1">
    <location>
        <begin position="6"/>
        <end position="25"/>
    </location>
</feature>
<gene>
    <name evidence="2" type="ORF">FBR43_06490</name>
</gene>
<dbReference type="Pfam" id="PF13975">
    <property type="entry name" value="gag-asp_proteas"/>
    <property type="match status" value="1"/>
</dbReference>
<dbReference type="PROSITE" id="PS00141">
    <property type="entry name" value="ASP_PROTEASE"/>
    <property type="match status" value="1"/>
</dbReference>
<dbReference type="GO" id="GO:0004190">
    <property type="term" value="F:aspartic-type endopeptidase activity"/>
    <property type="evidence" value="ECO:0007669"/>
    <property type="project" value="InterPro"/>
</dbReference>
<dbReference type="SUPFAM" id="SSF50630">
    <property type="entry name" value="Acid proteases"/>
    <property type="match status" value="1"/>
</dbReference>
<dbReference type="Proteomes" id="UP000309138">
    <property type="component" value="Unassembled WGS sequence"/>
</dbReference>
<feature type="transmembrane region" description="Helical" evidence="1">
    <location>
        <begin position="32"/>
        <end position="51"/>
    </location>
</feature>
<dbReference type="InterPro" id="IPR001969">
    <property type="entry name" value="Aspartic_peptidase_AS"/>
</dbReference>